<proteinExistence type="predicted"/>
<accession>A0ACA9MC71</accession>
<evidence type="ECO:0000313" key="1">
    <source>
        <dbReference type="EMBL" id="CAG8579593.1"/>
    </source>
</evidence>
<comment type="caution">
    <text evidence="1">The sequence shown here is derived from an EMBL/GenBank/DDBJ whole genome shotgun (WGS) entry which is preliminary data.</text>
</comment>
<keyword evidence="2" id="KW-1185">Reference proteome</keyword>
<dbReference type="EMBL" id="CAJVPU010008047">
    <property type="protein sequence ID" value="CAG8579593.1"/>
    <property type="molecule type" value="Genomic_DNA"/>
</dbReference>
<protein>
    <submittedName>
        <fullName evidence="1">15061_t:CDS:1</fullName>
    </submittedName>
</protein>
<reference evidence="1" key="1">
    <citation type="submission" date="2021-06" db="EMBL/GenBank/DDBJ databases">
        <authorList>
            <person name="Kallberg Y."/>
            <person name="Tangrot J."/>
            <person name="Rosling A."/>
        </authorList>
    </citation>
    <scope>NUCLEOTIDE SEQUENCE</scope>
    <source>
        <strain evidence="1">IL203A</strain>
    </source>
</reference>
<name>A0ACA9MC71_9GLOM</name>
<organism evidence="1 2">
    <name type="scientific">Dentiscutata heterogama</name>
    <dbReference type="NCBI Taxonomy" id="1316150"/>
    <lineage>
        <taxon>Eukaryota</taxon>
        <taxon>Fungi</taxon>
        <taxon>Fungi incertae sedis</taxon>
        <taxon>Mucoromycota</taxon>
        <taxon>Glomeromycotina</taxon>
        <taxon>Glomeromycetes</taxon>
        <taxon>Diversisporales</taxon>
        <taxon>Gigasporaceae</taxon>
        <taxon>Dentiscutata</taxon>
    </lineage>
</organism>
<sequence length="134" mass="15656">MSDDIRFSHYFATSGLLHQNYDPQDLARSCHGKELTGFDALYHIVKPECHHHNIRNQRIIKQYTTCIWNNYANKNYFNDLANQVNRILTNQTRMPDIEHTPFTRAIIEAELAIGKVEKLTKIEIGKIEISKNRS</sequence>
<dbReference type="Proteomes" id="UP000789702">
    <property type="component" value="Unassembled WGS sequence"/>
</dbReference>
<gene>
    <name evidence="1" type="ORF">DHETER_LOCUS6410</name>
</gene>
<evidence type="ECO:0000313" key="2">
    <source>
        <dbReference type="Proteomes" id="UP000789702"/>
    </source>
</evidence>